<dbReference type="InterPro" id="IPR001584">
    <property type="entry name" value="Integrase_cat-core"/>
</dbReference>
<gene>
    <name evidence="14" type="ORF">KFK09_003995</name>
</gene>
<evidence type="ECO:0000256" key="10">
    <source>
        <dbReference type="SAM" id="MobiDB-lite"/>
    </source>
</evidence>
<dbReference type="FunFam" id="4.10.1000.10:FF:000001">
    <property type="entry name" value="zinc finger CCCH domain-containing protein 15-like"/>
    <property type="match status" value="1"/>
</dbReference>
<dbReference type="Gene3D" id="3.30.420.10">
    <property type="entry name" value="Ribonuclease H-like superfamily/Ribonuclease H"/>
    <property type="match status" value="1"/>
</dbReference>
<evidence type="ECO:0000256" key="8">
    <source>
        <dbReference type="PROSITE-ProRule" id="PRU00723"/>
    </source>
</evidence>
<feature type="coiled-coil region" evidence="9">
    <location>
        <begin position="1460"/>
        <end position="1487"/>
    </location>
</feature>
<evidence type="ECO:0000256" key="2">
    <source>
        <dbReference type="ARBA" id="ARBA00022723"/>
    </source>
</evidence>
<dbReference type="InterPro" id="IPR036397">
    <property type="entry name" value="RNaseH_sf"/>
</dbReference>
<keyword evidence="6" id="KW-0378">Hydrolase</keyword>
<dbReference type="InterPro" id="IPR057670">
    <property type="entry name" value="SH3_retrovirus"/>
</dbReference>
<dbReference type="GO" id="GO:0003676">
    <property type="term" value="F:nucleic acid binding"/>
    <property type="evidence" value="ECO:0007669"/>
    <property type="project" value="InterPro"/>
</dbReference>
<feature type="compositionally biased region" description="Basic residues" evidence="10">
    <location>
        <begin position="322"/>
        <end position="331"/>
    </location>
</feature>
<keyword evidence="4" id="KW-0064">Aspartyl protease</keyword>
<keyword evidence="1" id="KW-0645">Protease</keyword>
<dbReference type="GO" id="GO:0008270">
    <property type="term" value="F:zinc ion binding"/>
    <property type="evidence" value="ECO:0007669"/>
    <property type="project" value="UniProtKB-KW"/>
</dbReference>
<evidence type="ECO:0000259" key="13">
    <source>
        <dbReference type="PROSITE" id="PS50994"/>
    </source>
</evidence>
<keyword evidence="3" id="KW-0677">Repeat</keyword>
<dbReference type="EMBL" id="JAGYWB010000004">
    <property type="protein sequence ID" value="KAI0524618.1"/>
    <property type="molecule type" value="Genomic_DNA"/>
</dbReference>
<feature type="region of interest" description="Disordered" evidence="10">
    <location>
        <begin position="301"/>
        <end position="373"/>
    </location>
</feature>
<dbReference type="GO" id="GO:0004190">
    <property type="term" value="F:aspartic-type endopeptidase activity"/>
    <property type="evidence" value="ECO:0007669"/>
    <property type="project" value="UniProtKB-KW"/>
</dbReference>
<dbReference type="SMART" id="SM00343">
    <property type="entry name" value="ZnF_C2HC"/>
    <property type="match status" value="1"/>
</dbReference>
<dbReference type="Proteomes" id="UP000829196">
    <property type="component" value="Unassembled WGS sequence"/>
</dbReference>
<dbReference type="InterPro" id="IPR054722">
    <property type="entry name" value="PolX-like_BBD"/>
</dbReference>
<dbReference type="PANTHER" id="PTHR42648">
    <property type="entry name" value="TRANSPOSASE, PUTATIVE-RELATED"/>
    <property type="match status" value="1"/>
</dbReference>
<keyword evidence="15" id="KW-1185">Reference proteome</keyword>
<organism evidence="14 15">
    <name type="scientific">Dendrobium nobile</name>
    <name type="common">Orchid</name>
    <dbReference type="NCBI Taxonomy" id="94219"/>
    <lineage>
        <taxon>Eukaryota</taxon>
        <taxon>Viridiplantae</taxon>
        <taxon>Streptophyta</taxon>
        <taxon>Embryophyta</taxon>
        <taxon>Tracheophyta</taxon>
        <taxon>Spermatophyta</taxon>
        <taxon>Magnoliopsida</taxon>
        <taxon>Liliopsida</taxon>
        <taxon>Asparagales</taxon>
        <taxon>Orchidaceae</taxon>
        <taxon>Epidendroideae</taxon>
        <taxon>Malaxideae</taxon>
        <taxon>Dendrobiinae</taxon>
        <taxon>Dendrobium</taxon>
    </lineage>
</organism>
<dbReference type="InterPro" id="IPR013103">
    <property type="entry name" value="RVT_2"/>
</dbReference>
<dbReference type="InterPro" id="IPR000571">
    <property type="entry name" value="Znf_CCCH"/>
</dbReference>
<dbReference type="Pfam" id="PF14223">
    <property type="entry name" value="Retrotran_gag_2"/>
    <property type="match status" value="1"/>
</dbReference>
<feature type="domain" description="C3H1-type" evidence="11">
    <location>
        <begin position="1621"/>
        <end position="1649"/>
    </location>
</feature>
<dbReference type="OrthoDB" id="410307at2759"/>
<dbReference type="InterPro" id="IPR036875">
    <property type="entry name" value="Znf_CCHC_sf"/>
</dbReference>
<dbReference type="Pfam" id="PF22936">
    <property type="entry name" value="Pol_BBD"/>
    <property type="match status" value="1"/>
</dbReference>
<keyword evidence="2 8" id="KW-0479">Metal-binding</keyword>
<dbReference type="SUPFAM" id="SSF57756">
    <property type="entry name" value="Retrovirus zinc finger-like domains"/>
    <property type="match status" value="1"/>
</dbReference>
<evidence type="ECO:0000256" key="4">
    <source>
        <dbReference type="ARBA" id="ARBA00022750"/>
    </source>
</evidence>
<dbReference type="CDD" id="cd09272">
    <property type="entry name" value="RNase_HI_RT_Ty1"/>
    <property type="match status" value="1"/>
</dbReference>
<evidence type="ECO:0000313" key="14">
    <source>
        <dbReference type="EMBL" id="KAI0524618.1"/>
    </source>
</evidence>
<dbReference type="InterPro" id="IPR036855">
    <property type="entry name" value="Znf_CCCH_sf"/>
</dbReference>
<dbReference type="PROSITE" id="PS50994">
    <property type="entry name" value="INTEGRASE"/>
    <property type="match status" value="1"/>
</dbReference>
<protein>
    <recommendedName>
        <fullName evidence="16">Retrovirus-related Pol polyprotein from transposon TNT 1-94</fullName>
    </recommendedName>
</protein>
<dbReference type="PROSITE" id="PS50103">
    <property type="entry name" value="ZF_C3H1"/>
    <property type="match status" value="2"/>
</dbReference>
<evidence type="ECO:0000256" key="9">
    <source>
        <dbReference type="SAM" id="Coils"/>
    </source>
</evidence>
<feature type="domain" description="CCHC-type" evidence="12">
    <location>
        <begin position="290"/>
        <end position="304"/>
    </location>
</feature>
<dbReference type="InterPro" id="IPR025724">
    <property type="entry name" value="GAG-pre-integrase_dom"/>
</dbReference>
<dbReference type="Pfam" id="PF00665">
    <property type="entry name" value="rve"/>
    <property type="match status" value="1"/>
</dbReference>
<dbReference type="InterPro" id="IPR039537">
    <property type="entry name" value="Retrotran_Ty1/copia-like"/>
</dbReference>
<dbReference type="GO" id="GO:0015074">
    <property type="term" value="P:DNA integration"/>
    <property type="evidence" value="ECO:0007669"/>
    <property type="project" value="InterPro"/>
</dbReference>
<keyword evidence="7 8" id="KW-0862">Zinc</keyword>
<dbReference type="PROSITE" id="PS50158">
    <property type="entry name" value="ZF_CCHC"/>
    <property type="match status" value="1"/>
</dbReference>
<dbReference type="InterPro" id="IPR001878">
    <property type="entry name" value="Znf_CCHC"/>
</dbReference>
<feature type="zinc finger region" description="C3H1-type" evidence="8">
    <location>
        <begin position="1621"/>
        <end position="1649"/>
    </location>
</feature>
<dbReference type="Gene3D" id="4.10.60.10">
    <property type="entry name" value="Zinc finger, CCHC-type"/>
    <property type="match status" value="1"/>
</dbReference>
<keyword evidence="5 8" id="KW-0863">Zinc-finger</keyword>
<evidence type="ECO:0000256" key="7">
    <source>
        <dbReference type="ARBA" id="ARBA00022833"/>
    </source>
</evidence>
<keyword evidence="9" id="KW-0175">Coiled coil</keyword>
<dbReference type="Pfam" id="PF25597">
    <property type="entry name" value="SH3_retrovirus"/>
    <property type="match status" value="1"/>
</dbReference>
<evidence type="ECO:0008006" key="16">
    <source>
        <dbReference type="Google" id="ProtNLM"/>
    </source>
</evidence>
<dbReference type="SUPFAM" id="SSF90229">
    <property type="entry name" value="CCCH zinc finger"/>
    <property type="match status" value="2"/>
</dbReference>
<dbReference type="Gene3D" id="4.10.1000.10">
    <property type="entry name" value="Zinc finger, CCCH-type"/>
    <property type="match status" value="2"/>
</dbReference>
<comment type="caution">
    <text evidence="14">The sequence shown here is derived from an EMBL/GenBank/DDBJ whole genome shotgun (WGS) entry which is preliminary data.</text>
</comment>
<dbReference type="Pfam" id="PF00642">
    <property type="entry name" value="zf-CCCH"/>
    <property type="match status" value="1"/>
</dbReference>
<dbReference type="Pfam" id="PF13976">
    <property type="entry name" value="gag_pre-integrs"/>
    <property type="match status" value="1"/>
</dbReference>
<dbReference type="PANTHER" id="PTHR42648:SF32">
    <property type="entry name" value="RIBONUCLEASE H-LIKE DOMAIN, GAG-PRE-INTEGRASE DOMAIN PROTEIN-RELATED"/>
    <property type="match status" value="1"/>
</dbReference>
<dbReference type="InterPro" id="IPR043502">
    <property type="entry name" value="DNA/RNA_pol_sf"/>
</dbReference>
<dbReference type="SUPFAM" id="SSF56672">
    <property type="entry name" value="DNA/RNA polymerases"/>
    <property type="match status" value="1"/>
</dbReference>
<accession>A0A8T3C505</accession>
<evidence type="ECO:0000256" key="6">
    <source>
        <dbReference type="ARBA" id="ARBA00022801"/>
    </source>
</evidence>
<dbReference type="FunFam" id="4.10.1000.10:FF:000002">
    <property type="entry name" value="Zinc finger protein 36, C3H1 type-like 1"/>
    <property type="match status" value="1"/>
</dbReference>
<dbReference type="GO" id="GO:0006508">
    <property type="term" value="P:proteolysis"/>
    <property type="evidence" value="ECO:0007669"/>
    <property type="project" value="UniProtKB-KW"/>
</dbReference>
<evidence type="ECO:0000256" key="3">
    <source>
        <dbReference type="ARBA" id="ARBA00022737"/>
    </source>
</evidence>
<feature type="compositionally biased region" description="Basic and acidic residues" evidence="10">
    <location>
        <begin position="1166"/>
        <end position="1175"/>
    </location>
</feature>
<evidence type="ECO:0000313" key="15">
    <source>
        <dbReference type="Proteomes" id="UP000829196"/>
    </source>
</evidence>
<feature type="region of interest" description="Disordered" evidence="10">
    <location>
        <begin position="1323"/>
        <end position="1342"/>
    </location>
</feature>
<dbReference type="Pfam" id="PF07727">
    <property type="entry name" value="RVT_2"/>
    <property type="match status" value="1"/>
</dbReference>
<feature type="domain" description="Integrase catalytic" evidence="13">
    <location>
        <begin position="562"/>
        <end position="728"/>
    </location>
</feature>
<evidence type="ECO:0000259" key="11">
    <source>
        <dbReference type="PROSITE" id="PS50103"/>
    </source>
</evidence>
<reference evidence="14" key="1">
    <citation type="journal article" date="2022" name="Front. Genet.">
        <title>Chromosome-Scale Assembly of the Dendrobium nobile Genome Provides Insights Into the Molecular Mechanism of the Biosynthesis of the Medicinal Active Ingredient of Dendrobium.</title>
        <authorList>
            <person name="Xu Q."/>
            <person name="Niu S.-C."/>
            <person name="Li K.-L."/>
            <person name="Zheng P.-J."/>
            <person name="Zhang X.-J."/>
            <person name="Jia Y."/>
            <person name="Liu Y."/>
            <person name="Niu Y.-X."/>
            <person name="Yu L.-H."/>
            <person name="Chen D.-F."/>
            <person name="Zhang G.-Q."/>
        </authorList>
    </citation>
    <scope>NUCLEOTIDE SEQUENCE</scope>
    <source>
        <tissue evidence="14">Leaf</tissue>
    </source>
</reference>
<evidence type="ECO:0000259" key="12">
    <source>
        <dbReference type="PROSITE" id="PS50158"/>
    </source>
</evidence>
<dbReference type="SMART" id="SM00356">
    <property type="entry name" value="ZnF_C3H1"/>
    <property type="match status" value="2"/>
</dbReference>
<sequence length="1696" mass="192758">MSNFGNRNTTEGYSITRPPLFDNLPFDFWKTRMSTFLQSTDYRMWMLIQEGYSPPSREINGFKTEVAFTEWTFDERDLAQLNAKCLNCFFCALKSEDYMRVSTCKTGKEIWDKLCITYEGTNEVKQSRLNILLHDYELFRMKPHESISDMYTRFTQIATSLHALGKELSNYEKVNKILRCLPSTYDAKITAITESKDLNTYSIDNLLGSLIAYEQGVNQRNLDTGEKKKEKTIALKAHKSDSESSGSESDGVAFITRQFKSFLRKKQKHHQSWRKGKDHKHIKGSSDVVCFECRKPGHVRADCPTLQDHSSKEKEKGEEKAKSRKDKKKNQRSFWAESGTDSSETEPEEETTNLCFMGKDQIDQEEEASHKRPRESMWYLDSGCSRHMTGDASQFVVLESRTGGKVTLGDNTTRKVVGAGIIGNSKNLMIENVLLVDGLKHNLLSISQFCDKGFIVQFFTNSCIVSLSNNTILQGKRVNNVYMLDLNSIECAASFCLKTVIDDSWLWHRRLCHASMKTLRKVTQKDLVRGVPKLKFTKDHLCDACQLGKQIHSSFHPIKDISTSRPLEVLHMDLFGPISIASLGGKVYGFVIVDDYSRFTWTRFLSHKNESFEEFKTFSTWIQKKLGCEILTIHSDHGGEFENERFGVFCEEKGISHNFSAPRTPQQNGVAERKNRTLVEAARAMLAEYSLPKYFWAEAVNTACYVLNRVNVRVKLEKTPYEILKGRTPNLSHLHVFGCKVFIHNNGKSHLGKFDPKSDEGVFLGYSSVGKSFRVFNKRTLMVEETTHVVFDESDHKKHGVDDDDVGEITSGVENLGKENEHLSNGGVEGVTQGIETFDERGETSHTLPKDWRYSTSHPKDLILGDLSSGVKTRHGLRKEVNHSAFISMTEPTTINQALSDEFWMIAMQEELNQFVRNDVWELVERPKEQSVVGTKWVFKNKVNDSGVVVRNKARLVAKGYNQIEGIDFEETFAPVARLEAIRVLLAFACYKRFKLFQMDVKSAFLNGEIKEDVFVEQPPGFESSQFPNHVFKLKKALYGLKQAPRAWYERLSTFLLEREFVKGSVDTTLFLKKVGDDLLIVQIYVDDILFGSSNKNLCDDFSKTMSREFEMSLMGELSYFLGFSIKQLEDGTFLNQTKYIRDILKKYEMDKAKPINTPMTSSAPLDKDPSGKSVDQKKYRGMIGSLLYLTASRPDIMFSVCLCARFQADPKESHMTAIKRIFRYLLGTQGLGIWYPRHSTSFEIIGFSDSDFAGCKVDRKSTSGTCQFIGQSLVSWSSRKQNSVALSTAEAEYIALGSCVAQVLWLKQQLVASNFSGIDDRTIKKEPSSGMRRNSPLTQSNTKMQHELVSSANVDGIAASSVSPMLFVPPDLRIPSPPYLTTVRDFTRLSPQISSPMVSQYALSPPIPCSGKTPITHSSSPVSFEDEDPVAIENRLYLSGLSLQYQQITDRYAFCFSQLQDAKREAESISKKNNELRRANDELYQRLSLNSAKHKYRNPMKSNYPPMSLLDDHFRRLSLTDQPDEASPTSVFAFQDNRHGRKFPAVDDMRLTLPKCISIRSTGYLKIHQTGGSSSESNRSIRHRPTTPVMQQKVCLGGDENKDGGEAEDAVELDVYNQGMLKTELCNKWQKNGECPYGKHCQFAHGIGELRPVIRHPRYKTELCRMILVGDTCPYGHRCHFRHSISPSDHRLRRT</sequence>
<feature type="region of interest" description="Disordered" evidence="10">
    <location>
        <begin position="1156"/>
        <end position="1175"/>
    </location>
</feature>
<dbReference type="InterPro" id="IPR012337">
    <property type="entry name" value="RNaseH-like_sf"/>
</dbReference>
<feature type="compositionally biased region" description="Basic and acidic residues" evidence="10">
    <location>
        <begin position="309"/>
        <end position="321"/>
    </location>
</feature>
<proteinExistence type="predicted"/>
<evidence type="ECO:0000256" key="1">
    <source>
        <dbReference type="ARBA" id="ARBA00022670"/>
    </source>
</evidence>
<feature type="zinc finger region" description="C3H1-type" evidence="8">
    <location>
        <begin position="1659"/>
        <end position="1687"/>
    </location>
</feature>
<feature type="compositionally biased region" description="Polar residues" evidence="10">
    <location>
        <begin position="1332"/>
        <end position="1342"/>
    </location>
</feature>
<feature type="domain" description="C3H1-type" evidence="11">
    <location>
        <begin position="1659"/>
        <end position="1687"/>
    </location>
</feature>
<evidence type="ECO:0000256" key="5">
    <source>
        <dbReference type="ARBA" id="ARBA00022771"/>
    </source>
</evidence>
<dbReference type="SUPFAM" id="SSF53098">
    <property type="entry name" value="Ribonuclease H-like"/>
    <property type="match status" value="1"/>
</dbReference>
<name>A0A8T3C505_DENNO</name>